<evidence type="ECO:0000313" key="1">
    <source>
        <dbReference type="Proteomes" id="UP000887579"/>
    </source>
</evidence>
<protein>
    <submittedName>
        <fullName evidence="2">Uncharacterized protein</fullName>
    </submittedName>
</protein>
<dbReference type="Proteomes" id="UP000887579">
    <property type="component" value="Unplaced"/>
</dbReference>
<dbReference type="WBParaSite" id="ES5_v2.g25549.t1">
    <property type="protein sequence ID" value="ES5_v2.g25549.t1"/>
    <property type="gene ID" value="ES5_v2.g25549"/>
</dbReference>
<organism evidence="1 2">
    <name type="scientific">Panagrolaimus sp. ES5</name>
    <dbReference type="NCBI Taxonomy" id="591445"/>
    <lineage>
        <taxon>Eukaryota</taxon>
        <taxon>Metazoa</taxon>
        <taxon>Ecdysozoa</taxon>
        <taxon>Nematoda</taxon>
        <taxon>Chromadorea</taxon>
        <taxon>Rhabditida</taxon>
        <taxon>Tylenchina</taxon>
        <taxon>Panagrolaimomorpha</taxon>
        <taxon>Panagrolaimoidea</taxon>
        <taxon>Panagrolaimidae</taxon>
        <taxon>Panagrolaimus</taxon>
    </lineage>
</organism>
<name>A0AC34G7F3_9BILA</name>
<accession>A0AC34G7F3</accession>
<proteinExistence type="predicted"/>
<reference evidence="2" key="1">
    <citation type="submission" date="2022-11" db="UniProtKB">
        <authorList>
            <consortium name="WormBaseParasite"/>
        </authorList>
    </citation>
    <scope>IDENTIFICATION</scope>
</reference>
<sequence>MNDISKTKLKCPIALKWTIPENRLKELKEEVREIFYSETFDAYNLLDVEYYLSIQNHDGYIWISLHLESSNVRKIETDFCISIESAKYSRKTQQIIEDTNGCSNVRKIDTDFCISIESAKYSRKTQQIIEDTNGWCGYCCTIGELFHSKYNFIVNEKMTIRMDGILSIENDIPKKDEYVINQADILCLDLWKQEKDKNVVIVAEEKEIT</sequence>
<evidence type="ECO:0000313" key="2">
    <source>
        <dbReference type="WBParaSite" id="ES5_v2.g25549.t1"/>
    </source>
</evidence>